<comment type="subcellular location">
    <subcellularLocation>
        <location evidence="1">Nucleus</location>
        <location evidence="1">Nucleolus</location>
    </subcellularLocation>
</comment>
<keyword evidence="5 8" id="KW-0863">Zinc-finger</keyword>
<dbReference type="Gene3D" id="2.20.25.10">
    <property type="match status" value="1"/>
</dbReference>
<dbReference type="AlphaFoldDB" id="A0A2H9TKE6"/>
<keyword evidence="6" id="KW-0862">Zinc</keyword>
<sequence length="162" mass="17683">SSSPENRKGNSSSRDKKKNGGPQDKISSNVDSPASQGHVTMESLFCPECHNLLDLPGDEDVVTCTVCGAKQSASVVTRSRPGLFGDIFKKRVVSGAAGKVHNDGAMIKEKCPKCGNPEMSFHTMQLRSADEGQTVFYVCPKCRYNILLVIYNVCRYKYSVNT</sequence>
<dbReference type="InterPro" id="IPR034004">
    <property type="entry name" value="Zn_ribbon_RPA12_C"/>
</dbReference>
<dbReference type="GO" id="GO:0005736">
    <property type="term" value="C:RNA polymerase I complex"/>
    <property type="evidence" value="ECO:0007669"/>
    <property type="project" value="EnsemblFungi"/>
</dbReference>
<evidence type="ECO:0000256" key="7">
    <source>
        <dbReference type="ARBA" id="ARBA00023242"/>
    </source>
</evidence>
<evidence type="ECO:0000256" key="10">
    <source>
        <dbReference type="SAM" id="MobiDB-lite"/>
    </source>
</evidence>
<keyword evidence="7" id="KW-0539">Nucleus</keyword>
<feature type="compositionally biased region" description="Polar residues" evidence="10">
    <location>
        <begin position="25"/>
        <end position="36"/>
    </location>
</feature>
<dbReference type="Proteomes" id="UP000240830">
    <property type="component" value="Unassembled WGS sequence"/>
</dbReference>
<dbReference type="PANTHER" id="PTHR11239:SF14">
    <property type="entry name" value="DNA-DIRECTED RNA POLYMERASE I SUBUNIT RPA12"/>
    <property type="match status" value="1"/>
</dbReference>
<organism evidence="12 13">
    <name type="scientific">Paramicrosporidium saccamoebae</name>
    <dbReference type="NCBI Taxonomy" id="1246581"/>
    <lineage>
        <taxon>Eukaryota</taxon>
        <taxon>Fungi</taxon>
        <taxon>Fungi incertae sedis</taxon>
        <taxon>Cryptomycota</taxon>
        <taxon>Cryptomycota incertae sedis</taxon>
        <taxon>Paramicrosporidium</taxon>
    </lineage>
</organism>
<feature type="domain" description="TFIIS-type" evidence="11">
    <location>
        <begin position="107"/>
        <end position="147"/>
    </location>
</feature>
<dbReference type="SMART" id="SM00440">
    <property type="entry name" value="ZnF_C2C2"/>
    <property type="match status" value="1"/>
</dbReference>
<dbReference type="GO" id="GO:0008270">
    <property type="term" value="F:zinc ion binding"/>
    <property type="evidence" value="ECO:0007669"/>
    <property type="project" value="UniProtKB-KW"/>
</dbReference>
<keyword evidence="3 9" id="KW-0240">DNA-directed RNA polymerase</keyword>
<dbReference type="InterPro" id="IPR012164">
    <property type="entry name" value="Rpa12/Rpb9/Rpc10/TFS"/>
</dbReference>
<dbReference type="GO" id="GO:0003676">
    <property type="term" value="F:nucleic acid binding"/>
    <property type="evidence" value="ECO:0007669"/>
    <property type="project" value="InterPro"/>
</dbReference>
<dbReference type="PANTHER" id="PTHR11239">
    <property type="entry name" value="DNA-DIRECTED RNA POLYMERASE"/>
    <property type="match status" value="1"/>
</dbReference>
<dbReference type="SUPFAM" id="SSF57783">
    <property type="entry name" value="Zinc beta-ribbon"/>
    <property type="match status" value="1"/>
</dbReference>
<dbReference type="InterPro" id="IPR001529">
    <property type="entry name" value="Zn_ribbon_RPB9"/>
</dbReference>
<dbReference type="CDD" id="cd10507">
    <property type="entry name" value="Zn-ribbon_RPA12"/>
    <property type="match status" value="1"/>
</dbReference>
<evidence type="ECO:0000313" key="13">
    <source>
        <dbReference type="Proteomes" id="UP000240830"/>
    </source>
</evidence>
<evidence type="ECO:0000256" key="9">
    <source>
        <dbReference type="RuleBase" id="RU003474"/>
    </source>
</evidence>
<gene>
    <name evidence="12" type="ORF">PSACC_01947</name>
</gene>
<comment type="similarity">
    <text evidence="9">Belongs to the archaeal rpoM/eukaryotic RPA12/RPB9/RPC11 RNA polymerase family.</text>
</comment>
<keyword evidence="9" id="KW-0804">Transcription</keyword>
<feature type="region of interest" description="Disordered" evidence="10">
    <location>
        <begin position="1"/>
        <end position="36"/>
    </location>
</feature>
<evidence type="ECO:0000256" key="3">
    <source>
        <dbReference type="ARBA" id="ARBA00022478"/>
    </source>
</evidence>
<evidence type="ECO:0000259" key="11">
    <source>
        <dbReference type="PROSITE" id="PS51133"/>
    </source>
</evidence>
<evidence type="ECO:0000313" key="12">
    <source>
        <dbReference type="EMBL" id="PJF18223.1"/>
    </source>
</evidence>
<dbReference type="Pfam" id="PF01096">
    <property type="entry name" value="Zn_ribbon_TFIIS"/>
    <property type="match status" value="1"/>
</dbReference>
<evidence type="ECO:0000256" key="1">
    <source>
        <dbReference type="ARBA" id="ARBA00004604"/>
    </source>
</evidence>
<feature type="non-terminal residue" evidence="12">
    <location>
        <position position="1"/>
    </location>
</feature>
<keyword evidence="13" id="KW-1185">Reference proteome</keyword>
<dbReference type="OrthoDB" id="10056816at2759"/>
<name>A0A2H9TKE6_9FUNG</name>
<keyword evidence="4 9" id="KW-0479">Metal-binding</keyword>
<proteinExistence type="inferred from homology"/>
<dbReference type="InterPro" id="IPR001222">
    <property type="entry name" value="Znf_TFIIS"/>
</dbReference>
<dbReference type="GO" id="GO:0006363">
    <property type="term" value="P:termination of RNA polymerase I transcription"/>
    <property type="evidence" value="ECO:0007669"/>
    <property type="project" value="EnsemblFungi"/>
</dbReference>
<dbReference type="EMBL" id="MTSL01000134">
    <property type="protein sequence ID" value="PJF18223.1"/>
    <property type="molecule type" value="Genomic_DNA"/>
</dbReference>
<accession>A0A2H9TKE6</accession>
<dbReference type="GO" id="GO:0003899">
    <property type="term" value="F:DNA-directed RNA polymerase activity"/>
    <property type="evidence" value="ECO:0007669"/>
    <property type="project" value="InterPro"/>
</dbReference>
<evidence type="ECO:0000256" key="5">
    <source>
        <dbReference type="ARBA" id="ARBA00022771"/>
    </source>
</evidence>
<dbReference type="STRING" id="1246581.A0A2H9TKE6"/>
<reference evidence="12 13" key="1">
    <citation type="submission" date="2016-10" db="EMBL/GenBank/DDBJ databases">
        <title>The genome of Paramicrosporidium saccamoebae is the missing link in understanding Cryptomycota and Microsporidia evolution.</title>
        <authorList>
            <person name="Quandt C.A."/>
            <person name="Beaudet D."/>
            <person name="Corsaro D."/>
            <person name="Michel R."/>
            <person name="Corradi N."/>
            <person name="James T."/>
        </authorList>
    </citation>
    <scope>NUCLEOTIDE SEQUENCE [LARGE SCALE GENOMIC DNA]</scope>
    <source>
        <strain evidence="12 13">KSL3</strain>
    </source>
</reference>
<comment type="caution">
    <text evidence="12">The sequence shown here is derived from an EMBL/GenBank/DDBJ whole genome shotgun (WGS) entry which is preliminary data.</text>
</comment>
<evidence type="ECO:0000256" key="4">
    <source>
        <dbReference type="ARBA" id="ARBA00022723"/>
    </source>
</evidence>
<evidence type="ECO:0000256" key="8">
    <source>
        <dbReference type="PROSITE-ProRule" id="PRU00472"/>
    </source>
</evidence>
<evidence type="ECO:0000256" key="6">
    <source>
        <dbReference type="ARBA" id="ARBA00022833"/>
    </source>
</evidence>
<dbReference type="PROSITE" id="PS51133">
    <property type="entry name" value="ZF_TFIIS_2"/>
    <property type="match status" value="1"/>
</dbReference>
<dbReference type="Pfam" id="PF02150">
    <property type="entry name" value="Zn_ribbon_RPB9"/>
    <property type="match status" value="1"/>
</dbReference>
<protein>
    <recommendedName>
        <fullName evidence="2">DNA-directed RNA polymerase I subunit RPA12</fullName>
    </recommendedName>
</protein>
<evidence type="ECO:0000256" key="2">
    <source>
        <dbReference type="ARBA" id="ARBA00018784"/>
    </source>
</evidence>